<dbReference type="InterPro" id="IPR000253">
    <property type="entry name" value="FHA_dom"/>
</dbReference>
<dbReference type="EMBL" id="CAESAJ010000009">
    <property type="protein sequence ID" value="CAB4331020.1"/>
    <property type="molecule type" value="Genomic_DNA"/>
</dbReference>
<dbReference type="Pfam" id="PF00498">
    <property type="entry name" value="FHA"/>
    <property type="match status" value="1"/>
</dbReference>
<protein>
    <submittedName>
        <fullName evidence="2">Unannotated protein</fullName>
    </submittedName>
</protein>
<reference evidence="2" key="1">
    <citation type="submission" date="2020-05" db="EMBL/GenBank/DDBJ databases">
        <authorList>
            <person name="Chiriac C."/>
            <person name="Salcher M."/>
            <person name="Ghai R."/>
            <person name="Kavagutti S V."/>
        </authorList>
    </citation>
    <scope>NUCLEOTIDE SEQUENCE</scope>
</reference>
<dbReference type="InterPro" id="IPR050923">
    <property type="entry name" value="Cell_Proc_Reg/RNA_Proc"/>
</dbReference>
<accession>A0A6J5YSP3</accession>
<name>A0A6J5YSP3_9ZZZZ</name>
<evidence type="ECO:0000259" key="1">
    <source>
        <dbReference type="PROSITE" id="PS50006"/>
    </source>
</evidence>
<dbReference type="PANTHER" id="PTHR23308">
    <property type="entry name" value="NUCLEAR INHIBITOR OF PROTEIN PHOSPHATASE-1"/>
    <property type="match status" value="1"/>
</dbReference>
<evidence type="ECO:0000313" key="2">
    <source>
        <dbReference type="EMBL" id="CAB4331020.1"/>
    </source>
</evidence>
<sequence>MSATCLTCGHVDEDSSRFCSSCGASMDLGEQRDTGAFALQTDPDTGEYLLSDLHSAHALPAGSALLVVKRGALEGIRFTLDAVSQVSTTIGRAPESTIFLDDVTVSRKHAVVAHRNNSWFISDAGSLNGTYVNRERVETSELNDQDEVQVGKYRFVFLLVKAD</sequence>
<dbReference type="Gene3D" id="2.60.200.20">
    <property type="match status" value="1"/>
</dbReference>
<dbReference type="SMART" id="SM00240">
    <property type="entry name" value="FHA"/>
    <property type="match status" value="1"/>
</dbReference>
<proteinExistence type="predicted"/>
<dbReference type="AlphaFoldDB" id="A0A6J5YSP3"/>
<dbReference type="InterPro" id="IPR008984">
    <property type="entry name" value="SMAD_FHA_dom_sf"/>
</dbReference>
<dbReference type="SUPFAM" id="SSF49879">
    <property type="entry name" value="SMAD/FHA domain"/>
    <property type="match status" value="1"/>
</dbReference>
<feature type="domain" description="FHA" evidence="1">
    <location>
        <begin position="88"/>
        <end position="137"/>
    </location>
</feature>
<gene>
    <name evidence="2" type="ORF">UFOPK3770_00174</name>
</gene>
<organism evidence="2">
    <name type="scientific">freshwater metagenome</name>
    <dbReference type="NCBI Taxonomy" id="449393"/>
    <lineage>
        <taxon>unclassified sequences</taxon>
        <taxon>metagenomes</taxon>
        <taxon>ecological metagenomes</taxon>
    </lineage>
</organism>
<dbReference type="PROSITE" id="PS50006">
    <property type="entry name" value="FHA_DOMAIN"/>
    <property type="match status" value="1"/>
</dbReference>